<sequence>MLHRFSRSVFNHRIKNTRRQRKCVTTRSLYNPLWFTTSSSAAVRPDSYVPEWLSDPVGTLLAKAFWGEKLPRGVGGHLPASDDKLRCSIRGIRHHENFARSPEVTQLCSKPENAVFARARNARLIMSNFIPEMISDSVKPYCIWYPDLATEDVYRELALRYPDMRYHVGRACAVAGYTTLYNELDILPDVSIAEEARDNSKSTSIFESIMAQDIKYRVMDDYTRTVHLEHPSAGAFLNCDTAVRSSLEFRTSVNDEYRDEDYHHYFDILEDGNLDLEWCPERLLGSSRIDSKFADLLCSPLPRDLAPINKDILILMAAWDGNIDRYSRLRRPKRVSGEISALMRGALHHTAFARWLDMCMDEDFDEDEIEYLRQAVNARFIMNNDLSRITTFTPGHLLPEIFWYPQWPHRETLRELAWRRTDLRNQCAIACIVANYRDLFDELDVRPSRSQWEAACQSPNSYFRSNIEQRAAAASIDIMVQGMRFTDGFPEETTYNAACIRREKEPSGDARMPESLEYTAKRKPGILYGFEEDVEDEGFFSEHVQRQIASWATYISVTDEAREKLPPGPLYSKLEDIERRKRPAPMPRELFVKSFEDLGGEIETTGNILSVEEQKPAAEKEGLKM</sequence>
<protein>
    <submittedName>
        <fullName evidence="1">Uncharacterized protein</fullName>
    </submittedName>
</protein>
<dbReference type="Proteomes" id="UP000805649">
    <property type="component" value="Unassembled WGS sequence"/>
</dbReference>
<comment type="caution">
    <text evidence="1">The sequence shown here is derived from an EMBL/GenBank/DDBJ whole genome shotgun (WGS) entry which is preliminary data.</text>
</comment>
<organism evidence="1 2">
    <name type="scientific">Colletotrichum truncatum</name>
    <name type="common">Anthracnose fungus</name>
    <name type="synonym">Colletotrichum capsici</name>
    <dbReference type="NCBI Taxonomy" id="5467"/>
    <lineage>
        <taxon>Eukaryota</taxon>
        <taxon>Fungi</taxon>
        <taxon>Dikarya</taxon>
        <taxon>Ascomycota</taxon>
        <taxon>Pezizomycotina</taxon>
        <taxon>Sordariomycetes</taxon>
        <taxon>Hypocreomycetidae</taxon>
        <taxon>Glomerellales</taxon>
        <taxon>Glomerellaceae</taxon>
        <taxon>Colletotrichum</taxon>
        <taxon>Colletotrichum truncatum species complex</taxon>
    </lineage>
</organism>
<keyword evidence="2" id="KW-1185">Reference proteome</keyword>
<gene>
    <name evidence="1" type="ORF">CTRU02_210683</name>
</gene>
<name>A0ACC3YPP0_COLTU</name>
<dbReference type="EMBL" id="VUJX02000007">
    <property type="protein sequence ID" value="KAL0933884.1"/>
    <property type="molecule type" value="Genomic_DNA"/>
</dbReference>
<evidence type="ECO:0000313" key="1">
    <source>
        <dbReference type="EMBL" id="KAL0933884.1"/>
    </source>
</evidence>
<accession>A0ACC3YPP0</accession>
<proteinExistence type="predicted"/>
<reference evidence="1 2" key="1">
    <citation type="journal article" date="2020" name="Phytopathology">
        <title>Genome Sequence Resources of Colletotrichum truncatum, C. plurivorum, C. musicola, and C. sojae: Four Species Pathogenic to Soybean (Glycine max).</title>
        <authorList>
            <person name="Rogerio F."/>
            <person name="Boufleur T.R."/>
            <person name="Ciampi-Guillardi M."/>
            <person name="Sukno S.A."/>
            <person name="Thon M.R."/>
            <person name="Massola Junior N.S."/>
            <person name="Baroncelli R."/>
        </authorList>
    </citation>
    <scope>NUCLEOTIDE SEQUENCE [LARGE SCALE GENOMIC DNA]</scope>
    <source>
        <strain evidence="1 2">CMES1059</strain>
    </source>
</reference>
<evidence type="ECO:0000313" key="2">
    <source>
        <dbReference type="Proteomes" id="UP000805649"/>
    </source>
</evidence>